<evidence type="ECO:0008006" key="4">
    <source>
        <dbReference type="Google" id="ProtNLM"/>
    </source>
</evidence>
<dbReference type="EMBL" id="CALNXJ010000040">
    <property type="protein sequence ID" value="CAH3145412.1"/>
    <property type="molecule type" value="Genomic_DNA"/>
</dbReference>
<dbReference type="AlphaFoldDB" id="A0AAU9XEZ9"/>
<feature type="signal peptide" evidence="1">
    <location>
        <begin position="1"/>
        <end position="22"/>
    </location>
</feature>
<keyword evidence="1" id="KW-0732">Signal</keyword>
<accession>A0AAU9XEZ9</accession>
<proteinExistence type="predicted"/>
<reference evidence="2 3" key="1">
    <citation type="submission" date="2022-05" db="EMBL/GenBank/DDBJ databases">
        <authorList>
            <consortium name="Genoscope - CEA"/>
            <person name="William W."/>
        </authorList>
    </citation>
    <scope>NUCLEOTIDE SEQUENCE [LARGE SCALE GENOMIC DNA]</scope>
</reference>
<sequence length="149" mass="17379">MRSPAKLILSIVLVFQLPHVFCLTREQDKPIMQYLQRRVWNPVHSFEAQLRCKLGDAFHDLHHYGCFCGVTKEMRSYKDPSAVKEKDSLDGCCKQHNLCLKKESSRNGDEPYCSFNKIKDCETNLINCIEGVKVDSLKEYKNYDRNKCK</sequence>
<feature type="chain" id="PRO_5043829859" description="Phospholipase A(2)" evidence="1">
    <location>
        <begin position="23"/>
        <end position="149"/>
    </location>
</feature>
<evidence type="ECO:0000313" key="3">
    <source>
        <dbReference type="Proteomes" id="UP001159428"/>
    </source>
</evidence>
<name>A0AAU9XEZ9_9CNID</name>
<gene>
    <name evidence="2" type="ORF">PMEA_00022561</name>
</gene>
<dbReference type="SUPFAM" id="SSF48619">
    <property type="entry name" value="Phospholipase A2, PLA2"/>
    <property type="match status" value="1"/>
</dbReference>
<organism evidence="2 3">
    <name type="scientific">Pocillopora meandrina</name>
    <dbReference type="NCBI Taxonomy" id="46732"/>
    <lineage>
        <taxon>Eukaryota</taxon>
        <taxon>Metazoa</taxon>
        <taxon>Cnidaria</taxon>
        <taxon>Anthozoa</taxon>
        <taxon>Hexacorallia</taxon>
        <taxon>Scleractinia</taxon>
        <taxon>Astrocoeniina</taxon>
        <taxon>Pocilloporidae</taxon>
        <taxon>Pocillopora</taxon>
    </lineage>
</organism>
<evidence type="ECO:0000313" key="2">
    <source>
        <dbReference type="EMBL" id="CAH3145412.1"/>
    </source>
</evidence>
<dbReference type="GO" id="GO:0004623">
    <property type="term" value="F:phospholipase A2 activity"/>
    <property type="evidence" value="ECO:0007669"/>
    <property type="project" value="InterPro"/>
</dbReference>
<dbReference type="GO" id="GO:0006644">
    <property type="term" value="P:phospholipid metabolic process"/>
    <property type="evidence" value="ECO:0007669"/>
    <property type="project" value="InterPro"/>
</dbReference>
<comment type="caution">
    <text evidence="2">The sequence shown here is derived from an EMBL/GenBank/DDBJ whole genome shotgun (WGS) entry which is preliminary data.</text>
</comment>
<protein>
    <recommendedName>
        <fullName evidence="4">Phospholipase A(2)</fullName>
    </recommendedName>
</protein>
<dbReference type="InterPro" id="IPR036444">
    <property type="entry name" value="PLipase_A2_dom_sf"/>
</dbReference>
<dbReference type="GO" id="GO:0050482">
    <property type="term" value="P:arachidonate secretion"/>
    <property type="evidence" value="ECO:0007669"/>
    <property type="project" value="InterPro"/>
</dbReference>
<dbReference type="Gene3D" id="1.20.90.10">
    <property type="entry name" value="Phospholipase A2 domain"/>
    <property type="match status" value="1"/>
</dbReference>
<evidence type="ECO:0000256" key="1">
    <source>
        <dbReference type="SAM" id="SignalP"/>
    </source>
</evidence>
<keyword evidence="3" id="KW-1185">Reference proteome</keyword>
<dbReference type="Proteomes" id="UP001159428">
    <property type="component" value="Unassembled WGS sequence"/>
</dbReference>